<evidence type="ECO:0000256" key="1">
    <source>
        <dbReference type="ARBA" id="ARBA00004496"/>
    </source>
</evidence>
<name>A0A975GGH2_9BACT</name>
<dbReference type="NCBIfam" id="TIGR01881">
    <property type="entry name" value="cas_Cmr5"/>
    <property type="match status" value="1"/>
</dbReference>
<keyword evidence="7" id="KW-1185">Reference proteome</keyword>
<dbReference type="Pfam" id="PF09701">
    <property type="entry name" value="Cas_Cmr5"/>
    <property type="match status" value="1"/>
</dbReference>
<dbReference type="SUPFAM" id="SSF158568">
    <property type="entry name" value="AF1862-like"/>
    <property type="match status" value="1"/>
</dbReference>
<dbReference type="AlphaFoldDB" id="A0A975GGH2"/>
<keyword evidence="4" id="KW-0051">Antiviral defense</keyword>
<dbReference type="Proteomes" id="UP000663720">
    <property type="component" value="Chromosome"/>
</dbReference>
<accession>A0A975GGH2</accession>
<evidence type="ECO:0000313" key="7">
    <source>
        <dbReference type="Proteomes" id="UP000663720"/>
    </source>
</evidence>
<comment type="similarity">
    <text evidence="2">Belongs to the CRISPR system Cmr5 family.</text>
</comment>
<evidence type="ECO:0000256" key="5">
    <source>
        <dbReference type="ARBA" id="ARBA00030001"/>
    </source>
</evidence>
<evidence type="ECO:0000256" key="2">
    <source>
        <dbReference type="ARBA" id="ARBA00006161"/>
    </source>
</evidence>
<dbReference type="RefSeq" id="WP_207691929.1">
    <property type="nucleotide sequence ID" value="NZ_CP061799.1"/>
</dbReference>
<evidence type="ECO:0000256" key="3">
    <source>
        <dbReference type="ARBA" id="ARBA00022490"/>
    </source>
</evidence>
<dbReference type="GO" id="GO:0005737">
    <property type="term" value="C:cytoplasm"/>
    <property type="evidence" value="ECO:0007669"/>
    <property type="project" value="UniProtKB-SubCell"/>
</dbReference>
<reference evidence="6" key="1">
    <citation type="journal article" date="2021" name="Microb. Physiol.">
        <title>Proteogenomic Insights into the Physiology of Marine, Sulfate-Reducing, Filamentous Desulfonema limicola and Desulfonema magnum.</title>
        <authorList>
            <person name="Schnaars V."/>
            <person name="Wohlbrand L."/>
            <person name="Scheve S."/>
            <person name="Hinrichs C."/>
            <person name="Reinhardt R."/>
            <person name="Rabus R."/>
        </authorList>
    </citation>
    <scope>NUCLEOTIDE SEQUENCE</scope>
    <source>
        <strain evidence="6">5ac10</strain>
    </source>
</reference>
<proteinExistence type="inferred from homology"/>
<sequence length="141" mass="15923">MATIVQTIEQKRSAKAYFLVQEVAKKDAAVQEKYKTCAKNFPSMVLTNGLLQSLSFLLSKKADEEKGYSLVAEHVRTWIETAINDGLLNKPEQSYSVSSVGEMIRWLSSLDVRNYLTATHEVISFTPWLKRFAQGLLYSPS</sequence>
<dbReference type="EMBL" id="CP061799">
    <property type="protein sequence ID" value="QTA80262.1"/>
    <property type="molecule type" value="Genomic_DNA"/>
</dbReference>
<dbReference type="GO" id="GO:0051607">
    <property type="term" value="P:defense response to virus"/>
    <property type="evidence" value="ECO:0007669"/>
    <property type="project" value="UniProtKB-KW"/>
</dbReference>
<protein>
    <recommendedName>
        <fullName evidence="5">CRISPR type III-B/RAMP module-associated protein Cmr5</fullName>
    </recommendedName>
</protein>
<organism evidence="6 7">
    <name type="scientific">Desulfonema limicola</name>
    <dbReference type="NCBI Taxonomy" id="45656"/>
    <lineage>
        <taxon>Bacteria</taxon>
        <taxon>Pseudomonadati</taxon>
        <taxon>Thermodesulfobacteriota</taxon>
        <taxon>Desulfobacteria</taxon>
        <taxon>Desulfobacterales</taxon>
        <taxon>Desulfococcaceae</taxon>
        <taxon>Desulfonema</taxon>
    </lineage>
</organism>
<comment type="subcellular location">
    <subcellularLocation>
        <location evidence="1">Cytoplasm</location>
    </subcellularLocation>
</comment>
<evidence type="ECO:0000313" key="6">
    <source>
        <dbReference type="EMBL" id="QTA80262.1"/>
    </source>
</evidence>
<dbReference type="InterPro" id="IPR010160">
    <property type="entry name" value="CRISPR-assoc_prot_Cmr5"/>
</dbReference>
<dbReference type="InterPro" id="IPR023101">
    <property type="entry name" value="AF1862-like_dom_sf"/>
</dbReference>
<evidence type="ECO:0000256" key="4">
    <source>
        <dbReference type="ARBA" id="ARBA00023118"/>
    </source>
</evidence>
<keyword evidence="3" id="KW-0963">Cytoplasm</keyword>
<gene>
    <name evidence="6" type="ORF">dnl_25580</name>
</gene>
<dbReference type="Gene3D" id="1.10.520.30">
    <property type="entry name" value="AF1862-like domain"/>
    <property type="match status" value="1"/>
</dbReference>
<dbReference type="KEGG" id="dli:dnl_25580"/>